<gene>
    <name evidence="1" type="ORF">PLANPX_3490</name>
</gene>
<protein>
    <submittedName>
        <fullName evidence="1">Uncharacterized protein</fullName>
    </submittedName>
</protein>
<evidence type="ECO:0000313" key="1">
    <source>
        <dbReference type="EMBL" id="BBO33878.1"/>
    </source>
</evidence>
<sequence>MSAIGRFYRFAPAERPSEFGRLLSASGRRVRSLEASRSNHNGAIFDSAATYAASTRARIVSARSML</sequence>
<dbReference type="KEGG" id="lpav:PLANPX_3490"/>
<name>A0A5K7XBJ2_9BACT</name>
<evidence type="ECO:0000313" key="2">
    <source>
        <dbReference type="Proteomes" id="UP000326837"/>
    </source>
</evidence>
<dbReference type="Proteomes" id="UP000326837">
    <property type="component" value="Chromosome"/>
</dbReference>
<dbReference type="AlphaFoldDB" id="A0A5K7XBJ2"/>
<dbReference type="EMBL" id="AP021861">
    <property type="protein sequence ID" value="BBO33878.1"/>
    <property type="molecule type" value="Genomic_DNA"/>
</dbReference>
<reference evidence="2" key="1">
    <citation type="submission" date="2019-10" db="EMBL/GenBank/DDBJ databases">
        <title>Lacipirellula parvula gen. nov., sp. nov., representing a lineage of planctomycetes widespread in freshwater anoxic habitats, and description of the family Lacipirellulaceae.</title>
        <authorList>
            <person name="Dedysh S.N."/>
            <person name="Kulichevskaya I.S."/>
            <person name="Beletsky A.V."/>
            <person name="Rakitin A.L."/>
            <person name="Mardanov A.V."/>
            <person name="Ivanova A.A."/>
            <person name="Saltykova V.X."/>
            <person name="Rijpstra W.I.C."/>
            <person name="Sinninghe Damste J.S."/>
            <person name="Ravin N.V."/>
        </authorList>
    </citation>
    <scope>NUCLEOTIDE SEQUENCE [LARGE SCALE GENOMIC DNA]</scope>
    <source>
        <strain evidence="2">PX69</strain>
    </source>
</reference>
<proteinExistence type="predicted"/>
<keyword evidence="2" id="KW-1185">Reference proteome</keyword>
<accession>A0A5K7XBJ2</accession>
<organism evidence="1 2">
    <name type="scientific">Lacipirellula parvula</name>
    <dbReference type="NCBI Taxonomy" id="2650471"/>
    <lineage>
        <taxon>Bacteria</taxon>
        <taxon>Pseudomonadati</taxon>
        <taxon>Planctomycetota</taxon>
        <taxon>Planctomycetia</taxon>
        <taxon>Pirellulales</taxon>
        <taxon>Lacipirellulaceae</taxon>
        <taxon>Lacipirellula</taxon>
    </lineage>
</organism>